<dbReference type="SFLD" id="SFLDG01129">
    <property type="entry name" value="C1.5:_HAD__Beta-PGM__Phosphata"/>
    <property type="match status" value="1"/>
</dbReference>
<dbReference type="HOGENOM" id="CLU_045011_3_2_4"/>
<organism evidence="2">
    <name type="scientific">Variovorax paradoxus (strain S110)</name>
    <dbReference type="NCBI Taxonomy" id="543728"/>
    <lineage>
        <taxon>Bacteria</taxon>
        <taxon>Pseudomonadati</taxon>
        <taxon>Pseudomonadota</taxon>
        <taxon>Betaproteobacteria</taxon>
        <taxon>Burkholderiales</taxon>
        <taxon>Comamonadaceae</taxon>
        <taxon>Variovorax</taxon>
    </lineage>
</organism>
<dbReference type="eggNOG" id="COG1011">
    <property type="taxonomic scope" value="Bacteria"/>
</dbReference>
<accession>C5CZ43</accession>
<dbReference type="GO" id="GO:0016787">
    <property type="term" value="F:hydrolase activity"/>
    <property type="evidence" value="ECO:0007669"/>
    <property type="project" value="UniProtKB-KW"/>
</dbReference>
<reference evidence="2" key="1">
    <citation type="submission" date="2009-06" db="EMBL/GenBank/DDBJ databases">
        <title>Complete sequence of chromosome 2 of Variovorax paradoxus S110.</title>
        <authorList>
            <consortium name="US DOE Joint Genome Institute"/>
            <person name="Lucas S."/>
            <person name="Copeland A."/>
            <person name="Lapidus A."/>
            <person name="Glavina del Rio T."/>
            <person name="Tice H."/>
            <person name="Bruce D."/>
            <person name="Goodwin L."/>
            <person name="Pitluck S."/>
            <person name="Chertkov O."/>
            <person name="Brettin T."/>
            <person name="Detter J.C."/>
            <person name="Han C."/>
            <person name="Larimer F."/>
            <person name="Land M."/>
            <person name="Hauser L."/>
            <person name="Kyrpides N."/>
            <person name="Ovchinnikova G."/>
            <person name="Orwin P."/>
            <person name="Leadbetter J.R."/>
            <person name="Spain J.C."/>
            <person name="Han J.I."/>
        </authorList>
    </citation>
    <scope>NUCLEOTIDE SEQUENCE</scope>
    <source>
        <strain evidence="2">S110</strain>
    </source>
</reference>
<dbReference type="NCBIfam" id="TIGR01493">
    <property type="entry name" value="HAD-SF-IA-v2"/>
    <property type="match status" value="1"/>
</dbReference>
<dbReference type="InterPro" id="IPR036412">
    <property type="entry name" value="HAD-like_sf"/>
</dbReference>
<dbReference type="SUPFAM" id="SSF56784">
    <property type="entry name" value="HAD-like"/>
    <property type="match status" value="1"/>
</dbReference>
<name>C5CZ43_VARPS</name>
<proteinExistence type="predicted"/>
<dbReference type="AlphaFoldDB" id="C5CZ43"/>
<dbReference type="Gene3D" id="1.10.150.750">
    <property type="match status" value="1"/>
</dbReference>
<dbReference type="OrthoDB" id="8585081at2"/>
<dbReference type="InterPro" id="IPR023214">
    <property type="entry name" value="HAD_sf"/>
</dbReference>
<dbReference type="PANTHER" id="PTHR43316:SF3">
    <property type="entry name" value="HALOACID DEHALOGENASE, TYPE II (AFU_ORTHOLOGUE AFUA_2G07750)-RELATED"/>
    <property type="match status" value="1"/>
</dbReference>
<dbReference type="SFLD" id="SFLDS00003">
    <property type="entry name" value="Haloacid_Dehalogenase"/>
    <property type="match status" value="1"/>
</dbReference>
<dbReference type="Gene3D" id="3.40.50.1000">
    <property type="entry name" value="HAD superfamily/HAD-like"/>
    <property type="match status" value="1"/>
</dbReference>
<evidence type="ECO:0000313" key="2">
    <source>
        <dbReference type="EMBL" id="ACS22200.1"/>
    </source>
</evidence>
<protein>
    <submittedName>
        <fullName evidence="2">HAD-superfamily hydrolase, subfamily IA, variant 2 (HAD-like)</fullName>
    </submittedName>
</protein>
<dbReference type="STRING" id="543728.Vapar_5608"/>
<sequence length="241" mass="26994">MSLQDFKVLTFDVVGTLIDFEGGMLAYLRSAVPGARVSDDEFLAAYRQARADGHAGWYPDDLERCWHAIAPALGLPDSDALARGLRDSVAQWPAFPDSVEALQRLRRRFKLVTMTNAQQWALAHFDKTLGSPFDMLLSCNDALCEKPDARYFAYARGRFEGAWGFRQADNLHVAQSQYHDIGISKELGIATCWIERRHAQKGSGGTIESKRTEPDYHFRTLAELADAVGRPHDQPLTAKPR</sequence>
<gene>
    <name evidence="2" type="ordered locus">Vapar_5608</name>
</gene>
<dbReference type="EMBL" id="CP001636">
    <property type="protein sequence ID" value="ACS22200.1"/>
    <property type="molecule type" value="Genomic_DNA"/>
</dbReference>
<dbReference type="InterPro" id="IPR051540">
    <property type="entry name" value="S-2-haloacid_dehalogenase"/>
</dbReference>
<dbReference type="PANTHER" id="PTHR43316">
    <property type="entry name" value="HYDROLASE, HALOACID DELAHOGENASE-RELATED"/>
    <property type="match status" value="1"/>
</dbReference>
<dbReference type="KEGG" id="vap:Vapar_5608"/>
<evidence type="ECO:0000256" key="1">
    <source>
        <dbReference type="ARBA" id="ARBA00022801"/>
    </source>
</evidence>
<keyword evidence="1 2" id="KW-0378">Hydrolase</keyword>
<dbReference type="InterPro" id="IPR006439">
    <property type="entry name" value="HAD-SF_hydro_IA"/>
</dbReference>
<dbReference type="Pfam" id="PF00702">
    <property type="entry name" value="Hydrolase"/>
    <property type="match status" value="1"/>
</dbReference>